<dbReference type="Proteomes" id="UP000703590">
    <property type="component" value="Unassembled WGS sequence"/>
</dbReference>
<keyword evidence="2" id="KW-1185">Reference proteome</keyword>
<dbReference type="EMBL" id="JAFHKK010000005">
    <property type="protein sequence ID" value="MBN2963833.1"/>
    <property type="molecule type" value="Genomic_DNA"/>
</dbReference>
<protein>
    <submittedName>
        <fullName evidence="1">Type I CRISPR-associated protein Cas7</fullName>
    </submittedName>
</protein>
<gene>
    <name evidence="1" type="ORF">JWV37_03480</name>
</gene>
<dbReference type="InterPro" id="IPR006482">
    <property type="entry name" value="Cas7_Csh2/Csh2"/>
</dbReference>
<reference evidence="2" key="1">
    <citation type="submission" date="2021-02" db="EMBL/GenBank/DDBJ databases">
        <title>Sulfurospirillum tamanensis sp. nov.</title>
        <authorList>
            <person name="Merkel A.Y."/>
        </authorList>
    </citation>
    <scope>NUCLEOTIDE SEQUENCE [LARGE SCALE GENOMIC DNA]</scope>
    <source>
        <strain evidence="2">T05b</strain>
    </source>
</reference>
<evidence type="ECO:0000313" key="2">
    <source>
        <dbReference type="Proteomes" id="UP000703590"/>
    </source>
</evidence>
<comment type="caution">
    <text evidence="1">The sequence shown here is derived from an EMBL/GenBank/DDBJ whole genome shotgun (WGS) entry which is preliminary data.</text>
</comment>
<dbReference type="RefSeq" id="WP_205458339.1">
    <property type="nucleotide sequence ID" value="NZ_JAFHKK010000005.1"/>
</dbReference>
<name>A0ABS2WR29_9BACT</name>
<evidence type="ECO:0000313" key="1">
    <source>
        <dbReference type="EMBL" id="MBN2963833.1"/>
    </source>
</evidence>
<reference evidence="1 2" key="3">
    <citation type="submission" date="2021-02" db="EMBL/GenBank/DDBJ databases">
        <authorList>
            <person name="Merkel A.Y."/>
        </authorList>
    </citation>
    <scope>NUCLEOTIDE SEQUENCE [LARGE SCALE GENOMIC DNA]</scope>
    <source>
        <strain evidence="1 2">T05b</strain>
    </source>
</reference>
<sequence length="301" mass="34200">MTRVYGVIGIKAKMANWNADFTGRPKSTSNGDIFGSDKALKYPMKKMWENEGKKVLFIKSWKEEKGSIVPNQLGERYKLLFSDIDKKTETKEVMNNLFKAVDVKNFGATFAVEGQNISITGAVQFGQGFNKFDDTNIEIQDILSPFTDSKAEEKGKEAKQSTLGTKITVDETHYFYGFSINPKNYDEYKTLLGAEFQGYTEADYAEFKKVALVSATAYSTNSKFGCENEFALFLTCKDDKCYLPDLSDYVKFDSQKREIDLGELEKLIEGKFASVEVYFNPFKLSLKTSLDKFNIFTQEKL</sequence>
<reference evidence="1 2" key="2">
    <citation type="submission" date="2021-02" db="EMBL/GenBank/DDBJ databases">
        <title>Sulfurospirillum tamanensis sp. nov.</title>
        <authorList>
            <person name="Frolova A."/>
            <person name="Merkel A."/>
            <person name="Slobodkin A."/>
        </authorList>
    </citation>
    <scope>NUCLEOTIDE SEQUENCE [LARGE SCALE GENOMIC DNA]</scope>
    <source>
        <strain evidence="1 2">T05b</strain>
    </source>
</reference>
<organism evidence="1 2">
    <name type="scientific">Sulfurospirillum tamanense</name>
    <dbReference type="NCBI Taxonomy" id="2813362"/>
    <lineage>
        <taxon>Bacteria</taxon>
        <taxon>Pseudomonadati</taxon>
        <taxon>Campylobacterota</taxon>
        <taxon>Epsilonproteobacteria</taxon>
        <taxon>Campylobacterales</taxon>
        <taxon>Sulfurospirillaceae</taxon>
        <taxon>Sulfurospirillum</taxon>
    </lineage>
</organism>
<dbReference type="Pfam" id="PF05107">
    <property type="entry name" value="Cas_Cas7"/>
    <property type="match status" value="1"/>
</dbReference>
<proteinExistence type="predicted"/>
<accession>A0ABS2WR29</accession>